<gene>
    <name evidence="5" type="ORF">D9O36_15450</name>
</gene>
<dbReference type="Gene3D" id="1.10.10.10">
    <property type="entry name" value="Winged helix-like DNA-binding domain superfamily/Winged helix DNA-binding domain"/>
    <property type="match status" value="1"/>
</dbReference>
<dbReference type="SUPFAM" id="SSF46894">
    <property type="entry name" value="C-terminal effector domain of the bipartite response regulators"/>
    <property type="match status" value="1"/>
</dbReference>
<protein>
    <submittedName>
        <fullName evidence="5">LuxR family transcriptional regulator</fullName>
    </submittedName>
</protein>
<dbReference type="EMBL" id="RCNR01000035">
    <property type="protein sequence ID" value="MUH37246.1"/>
    <property type="molecule type" value="Genomic_DNA"/>
</dbReference>
<organism evidence="5 6">
    <name type="scientific">Zobellia amurskyensis</name>
    <dbReference type="NCBI Taxonomy" id="248905"/>
    <lineage>
        <taxon>Bacteria</taxon>
        <taxon>Pseudomonadati</taxon>
        <taxon>Bacteroidota</taxon>
        <taxon>Flavobacteriia</taxon>
        <taxon>Flavobacteriales</taxon>
        <taxon>Flavobacteriaceae</taxon>
        <taxon>Zobellia</taxon>
    </lineage>
</organism>
<dbReference type="AlphaFoldDB" id="A0A7X3D2L8"/>
<dbReference type="InterPro" id="IPR000792">
    <property type="entry name" value="Tscrpt_reg_LuxR_C"/>
</dbReference>
<keyword evidence="1" id="KW-0805">Transcription regulation</keyword>
<evidence type="ECO:0000256" key="2">
    <source>
        <dbReference type="ARBA" id="ARBA00023125"/>
    </source>
</evidence>
<dbReference type="OrthoDB" id="965844at2"/>
<feature type="domain" description="HTH luxR-type" evidence="4">
    <location>
        <begin position="54"/>
        <end position="119"/>
    </location>
</feature>
<dbReference type="GO" id="GO:0003677">
    <property type="term" value="F:DNA binding"/>
    <property type="evidence" value="ECO:0007669"/>
    <property type="project" value="UniProtKB-KW"/>
</dbReference>
<dbReference type="Pfam" id="PF00196">
    <property type="entry name" value="GerE"/>
    <property type="match status" value="1"/>
</dbReference>
<evidence type="ECO:0000313" key="5">
    <source>
        <dbReference type="EMBL" id="MUH37246.1"/>
    </source>
</evidence>
<dbReference type="GO" id="GO:0006355">
    <property type="term" value="P:regulation of DNA-templated transcription"/>
    <property type="evidence" value="ECO:0007669"/>
    <property type="project" value="InterPro"/>
</dbReference>
<dbReference type="SMART" id="SM00421">
    <property type="entry name" value="HTH_LUXR"/>
    <property type="match status" value="1"/>
</dbReference>
<keyword evidence="2" id="KW-0238">DNA-binding</keyword>
<evidence type="ECO:0000256" key="3">
    <source>
        <dbReference type="ARBA" id="ARBA00023163"/>
    </source>
</evidence>
<sequence length="121" mass="14109">MLRQSSSYELDNQGRMVSNFSLLTDISFIDSSNRVEWYFDAYGVDLDEFKRLIYAVYDNFFTPREKEIINLIDKGYTSERIANALFISIHTVSTHRKTIFRKAGVNTVTDLIFFCKKNGII</sequence>
<dbReference type="InterPro" id="IPR016032">
    <property type="entry name" value="Sig_transdc_resp-reg_C-effctor"/>
</dbReference>
<dbReference type="InterPro" id="IPR036388">
    <property type="entry name" value="WH-like_DNA-bd_sf"/>
</dbReference>
<proteinExistence type="predicted"/>
<evidence type="ECO:0000259" key="4">
    <source>
        <dbReference type="PROSITE" id="PS50043"/>
    </source>
</evidence>
<keyword evidence="3" id="KW-0804">Transcription</keyword>
<keyword evidence="6" id="KW-1185">Reference proteome</keyword>
<dbReference type="PANTHER" id="PTHR44688:SF16">
    <property type="entry name" value="DNA-BINDING TRANSCRIPTIONAL ACTIVATOR DEVR_DOSR"/>
    <property type="match status" value="1"/>
</dbReference>
<evidence type="ECO:0000256" key="1">
    <source>
        <dbReference type="ARBA" id="ARBA00023015"/>
    </source>
</evidence>
<dbReference type="PRINTS" id="PR00038">
    <property type="entry name" value="HTHLUXR"/>
</dbReference>
<name>A0A7X3D2L8_9FLAO</name>
<reference evidence="5 6" key="1">
    <citation type="journal article" date="2019" name="Mar. Drugs">
        <title>Comparative Genomics and CAZyme Genome Repertoires of Marine Zobellia amurskyensis KMM 3526(T) and Zobellia laminariae KMM 3676(T).</title>
        <authorList>
            <person name="Chernysheva N."/>
            <person name="Bystritskaya E."/>
            <person name="Stenkova A."/>
            <person name="Golovkin I."/>
            <person name="Nedashkovskaya O."/>
            <person name="Isaeva M."/>
        </authorList>
    </citation>
    <scope>NUCLEOTIDE SEQUENCE [LARGE SCALE GENOMIC DNA]</scope>
    <source>
        <strain evidence="5 6">KMM 3526</strain>
    </source>
</reference>
<dbReference type="PANTHER" id="PTHR44688">
    <property type="entry name" value="DNA-BINDING TRANSCRIPTIONAL ACTIVATOR DEVR_DOSR"/>
    <property type="match status" value="1"/>
</dbReference>
<dbReference type="CDD" id="cd06170">
    <property type="entry name" value="LuxR_C_like"/>
    <property type="match status" value="1"/>
</dbReference>
<accession>A0A7X3D2L8</accession>
<dbReference type="Proteomes" id="UP000540519">
    <property type="component" value="Unassembled WGS sequence"/>
</dbReference>
<dbReference type="PROSITE" id="PS50043">
    <property type="entry name" value="HTH_LUXR_2"/>
    <property type="match status" value="1"/>
</dbReference>
<evidence type="ECO:0000313" key="6">
    <source>
        <dbReference type="Proteomes" id="UP000540519"/>
    </source>
</evidence>
<comment type="caution">
    <text evidence="5">The sequence shown here is derived from an EMBL/GenBank/DDBJ whole genome shotgun (WGS) entry which is preliminary data.</text>
</comment>